<dbReference type="EMBL" id="JACSDZ010000006">
    <property type="protein sequence ID" value="KAF7401726.1"/>
    <property type="molecule type" value="Genomic_DNA"/>
</dbReference>
<accession>A0A834K9M2</accession>
<dbReference type="Proteomes" id="UP000617340">
    <property type="component" value="Unassembled WGS sequence"/>
</dbReference>
<reference evidence="1" key="1">
    <citation type="journal article" date="2020" name="G3 (Bethesda)">
        <title>High-Quality Assemblies for Three Invasive Social Wasps from the &lt;i&gt;Vespula&lt;/i&gt; Genus.</title>
        <authorList>
            <person name="Harrop T.W.R."/>
            <person name="Guhlin J."/>
            <person name="McLaughlin G.M."/>
            <person name="Permina E."/>
            <person name="Stockwell P."/>
            <person name="Gilligan J."/>
            <person name="Le Lec M.F."/>
            <person name="Gruber M.A.M."/>
            <person name="Quinn O."/>
            <person name="Lovegrove M."/>
            <person name="Duncan E.J."/>
            <person name="Remnant E.J."/>
            <person name="Van Eeckhoven J."/>
            <person name="Graham B."/>
            <person name="Knapp R.A."/>
            <person name="Langford K.W."/>
            <person name="Kronenberg Z."/>
            <person name="Press M.O."/>
            <person name="Eacker S.M."/>
            <person name="Wilson-Rankin E.E."/>
            <person name="Purcell J."/>
            <person name="Lester P.J."/>
            <person name="Dearden P.K."/>
        </authorList>
    </citation>
    <scope>NUCLEOTIDE SEQUENCE</scope>
    <source>
        <strain evidence="1">Linc-1</strain>
    </source>
</reference>
<protein>
    <submittedName>
        <fullName evidence="1">Uncharacterized protein</fullName>
    </submittedName>
</protein>
<evidence type="ECO:0000313" key="2">
    <source>
        <dbReference type="Proteomes" id="UP000617340"/>
    </source>
</evidence>
<name>A0A834K9M2_VESGE</name>
<keyword evidence="2" id="KW-1185">Reference proteome</keyword>
<comment type="caution">
    <text evidence="1">The sequence shown here is derived from an EMBL/GenBank/DDBJ whole genome shotgun (WGS) entry which is preliminary data.</text>
</comment>
<dbReference type="AlphaFoldDB" id="A0A834K9M2"/>
<gene>
    <name evidence="1" type="ORF">HZH68_007546</name>
</gene>
<organism evidence="1 2">
    <name type="scientific">Vespula germanica</name>
    <name type="common">German yellow jacket</name>
    <name type="synonym">Paravespula germanica</name>
    <dbReference type="NCBI Taxonomy" id="30212"/>
    <lineage>
        <taxon>Eukaryota</taxon>
        <taxon>Metazoa</taxon>
        <taxon>Ecdysozoa</taxon>
        <taxon>Arthropoda</taxon>
        <taxon>Hexapoda</taxon>
        <taxon>Insecta</taxon>
        <taxon>Pterygota</taxon>
        <taxon>Neoptera</taxon>
        <taxon>Endopterygota</taxon>
        <taxon>Hymenoptera</taxon>
        <taxon>Apocrita</taxon>
        <taxon>Aculeata</taxon>
        <taxon>Vespoidea</taxon>
        <taxon>Vespidae</taxon>
        <taxon>Vespinae</taxon>
        <taxon>Vespula</taxon>
    </lineage>
</organism>
<proteinExistence type="predicted"/>
<sequence>MLLTIKSLPSTKRILCTGASGFHFCYIQTEEVYFEVLMCTRPVNDVPGNVTKPVRYKPFNNGIHVLTFGYCKRKNEKSTDRISYPMRHEIAKVRHGKGEGPKGTREHGW</sequence>
<evidence type="ECO:0000313" key="1">
    <source>
        <dbReference type="EMBL" id="KAF7401726.1"/>
    </source>
</evidence>